<accession>A0A3M0KUI0</accession>
<dbReference type="Proteomes" id="UP000269221">
    <property type="component" value="Unassembled WGS sequence"/>
</dbReference>
<gene>
    <name evidence="1" type="ORF">DUI87_07234</name>
</gene>
<protein>
    <submittedName>
        <fullName evidence="1">Uncharacterized protein</fullName>
    </submittedName>
</protein>
<evidence type="ECO:0000313" key="2">
    <source>
        <dbReference type="Proteomes" id="UP000269221"/>
    </source>
</evidence>
<evidence type="ECO:0000313" key="1">
    <source>
        <dbReference type="EMBL" id="RMC15054.1"/>
    </source>
</evidence>
<organism evidence="1 2">
    <name type="scientific">Hirundo rustica rustica</name>
    <dbReference type="NCBI Taxonomy" id="333673"/>
    <lineage>
        <taxon>Eukaryota</taxon>
        <taxon>Metazoa</taxon>
        <taxon>Chordata</taxon>
        <taxon>Craniata</taxon>
        <taxon>Vertebrata</taxon>
        <taxon>Euteleostomi</taxon>
        <taxon>Archelosauria</taxon>
        <taxon>Archosauria</taxon>
        <taxon>Dinosauria</taxon>
        <taxon>Saurischia</taxon>
        <taxon>Theropoda</taxon>
        <taxon>Coelurosauria</taxon>
        <taxon>Aves</taxon>
        <taxon>Neognathae</taxon>
        <taxon>Neoaves</taxon>
        <taxon>Telluraves</taxon>
        <taxon>Australaves</taxon>
        <taxon>Passeriformes</taxon>
        <taxon>Sylvioidea</taxon>
        <taxon>Hirundinidae</taxon>
        <taxon>Hirundo</taxon>
    </lineage>
</organism>
<keyword evidence="2" id="KW-1185">Reference proteome</keyword>
<name>A0A3M0KUI0_HIRRU</name>
<proteinExistence type="predicted"/>
<dbReference type="EMBL" id="QRBI01000104">
    <property type="protein sequence ID" value="RMC15054.1"/>
    <property type="molecule type" value="Genomic_DNA"/>
</dbReference>
<sequence length="75" mass="8033">MSETSIFDNPANYSLLSGISDAIGAKGSNVGNQLETMSSPSVSRCLEKETNTHLTTTTFQEVVESDKDSSESPFL</sequence>
<comment type="caution">
    <text evidence="1">The sequence shown here is derived from an EMBL/GenBank/DDBJ whole genome shotgun (WGS) entry which is preliminary data.</text>
</comment>
<dbReference type="AlphaFoldDB" id="A0A3M0KUI0"/>
<reference evidence="1 2" key="1">
    <citation type="submission" date="2018-07" db="EMBL/GenBank/DDBJ databases">
        <title>A high quality draft genome assembly of the barn swallow (H. rustica rustica).</title>
        <authorList>
            <person name="Formenti G."/>
            <person name="Chiara M."/>
            <person name="Poveda L."/>
            <person name="Francoijs K.-J."/>
            <person name="Bonisoli-Alquati A."/>
            <person name="Canova L."/>
            <person name="Gianfranceschi L."/>
            <person name="Horner D.S."/>
            <person name="Saino N."/>
        </authorList>
    </citation>
    <scope>NUCLEOTIDE SEQUENCE [LARGE SCALE GENOMIC DNA]</scope>
    <source>
        <strain evidence="1">Chelidonia</strain>
        <tissue evidence="1">Blood</tissue>
    </source>
</reference>